<dbReference type="HOGENOM" id="CLU_2197719_0_0_1"/>
<dbReference type="GeneID" id="26970389"/>
<proteinExistence type="predicted"/>
<organism evidence="1 2">
    <name type="scientific">Paracoccidioides lutzii (strain ATCC MYA-826 / Pb01)</name>
    <name type="common">Paracoccidioides brasiliensis</name>
    <dbReference type="NCBI Taxonomy" id="502779"/>
    <lineage>
        <taxon>Eukaryota</taxon>
        <taxon>Fungi</taxon>
        <taxon>Dikarya</taxon>
        <taxon>Ascomycota</taxon>
        <taxon>Pezizomycotina</taxon>
        <taxon>Eurotiomycetes</taxon>
        <taxon>Eurotiomycetidae</taxon>
        <taxon>Onygenales</taxon>
        <taxon>Ajellomycetaceae</taxon>
        <taxon>Paracoccidioides</taxon>
    </lineage>
</organism>
<dbReference type="RefSeq" id="XP_015703444.1">
    <property type="nucleotide sequence ID" value="XM_015847022.1"/>
</dbReference>
<dbReference type="AlphaFoldDB" id="A0A0A2V767"/>
<evidence type="ECO:0000313" key="1">
    <source>
        <dbReference type="EMBL" id="KGQ01965.1"/>
    </source>
</evidence>
<dbReference type="EMBL" id="KN293994">
    <property type="protein sequence ID" value="KGQ01965.1"/>
    <property type="molecule type" value="Genomic_DNA"/>
</dbReference>
<dbReference type="KEGG" id="pbl:PAAG_11361"/>
<dbReference type="Proteomes" id="UP000002059">
    <property type="component" value="Partially assembled WGS sequence"/>
</dbReference>
<sequence>MTNYETVIESSMISETAAIISSVLTFISASITSHASDTVILENFMSAKLLNEARSQNEQPEVTKGVRQFRLKILMRSSNHQTLQPLFYGVWMITSYHARSQIHCQKNP</sequence>
<dbReference type="VEuPathDB" id="FungiDB:PAAG_11361"/>
<accession>A0A0A2V767</accession>
<evidence type="ECO:0000313" key="2">
    <source>
        <dbReference type="Proteomes" id="UP000002059"/>
    </source>
</evidence>
<keyword evidence="2" id="KW-1185">Reference proteome</keyword>
<protein>
    <submittedName>
        <fullName evidence="1">Uncharacterized protein</fullName>
    </submittedName>
</protein>
<name>A0A0A2V767_PARBA</name>
<reference evidence="1 2" key="1">
    <citation type="journal article" date="2011" name="PLoS Genet.">
        <title>Comparative genomic analysis of human fungal pathogens causing paracoccidioidomycosis.</title>
        <authorList>
            <person name="Desjardins C.A."/>
            <person name="Champion M.D."/>
            <person name="Holder J.W."/>
            <person name="Muszewska A."/>
            <person name="Goldberg J."/>
            <person name="Bailao A.M."/>
            <person name="Brigido M.M."/>
            <person name="Ferreira M.E."/>
            <person name="Garcia A.M."/>
            <person name="Grynberg M."/>
            <person name="Gujja S."/>
            <person name="Heiman D.I."/>
            <person name="Henn M.R."/>
            <person name="Kodira C.D."/>
            <person name="Leon-Narvaez H."/>
            <person name="Longo L.V."/>
            <person name="Ma L.J."/>
            <person name="Malavazi I."/>
            <person name="Matsuo A.L."/>
            <person name="Morais F.V."/>
            <person name="Pereira M."/>
            <person name="Rodriguez-Brito S."/>
            <person name="Sakthikumar S."/>
            <person name="Salem-Izacc S.M."/>
            <person name="Sykes S.M."/>
            <person name="Teixeira M.M."/>
            <person name="Vallejo M.C."/>
            <person name="Walter M.E."/>
            <person name="Yandava C."/>
            <person name="Young S."/>
            <person name="Zeng Q."/>
            <person name="Zucker J."/>
            <person name="Felipe M.S."/>
            <person name="Goldman G.H."/>
            <person name="Haas B.J."/>
            <person name="McEwen J.G."/>
            <person name="Nino-Vega G."/>
            <person name="Puccia R."/>
            <person name="San-Blas G."/>
            <person name="Soares C.M."/>
            <person name="Birren B.W."/>
            <person name="Cuomo C.A."/>
        </authorList>
    </citation>
    <scope>NUCLEOTIDE SEQUENCE [LARGE SCALE GENOMIC DNA]</scope>
    <source>
        <strain evidence="2">ATCC MYA-826 / Pb01</strain>
    </source>
</reference>
<gene>
    <name evidence="1" type="ORF">PAAG_11361</name>
</gene>